<gene>
    <name evidence="2" type="primary">spkB</name>
    <name evidence="2" type="ORF">OJAG_08650</name>
</gene>
<dbReference type="SUPFAM" id="SSF141571">
    <property type="entry name" value="Pentapeptide repeat-like"/>
    <property type="match status" value="1"/>
</dbReference>
<sequence length="296" mass="31651">MPPTTAHPAADRERLGLHADCESCFGLCCVALAFTRSADFPIDKDAGEPCRNLRPDHSCGIHPELRERGFVGCTVYDCFGAGQKISRSTFAGQDWREHPEVRSSMFALLPVLRHVHELLWYLTEAQALTLGHDVSLAAELTQAVERIDLLSTGSADELLALDLGALRDGVNPLLVRASEAARARSVHQPRGRRADRRGADLVGRRLAGADLRGASLRGALLVGADLRGADLRSADLVGADLRGADLSGADLTDALFVAQVQVDAARGDAATRLPAGLTRPAHWGAPPVARSRARRA</sequence>
<dbReference type="STRING" id="43678.OJAG_08650"/>
<protein>
    <submittedName>
        <fullName evidence="2">Serine/threonine-protein kinase B</fullName>
        <ecNumber evidence="2">2.7.11.1</ecNumber>
    </submittedName>
</protein>
<dbReference type="PATRIC" id="fig|43678.3.peg.906"/>
<reference evidence="2 3" key="1">
    <citation type="submission" date="2016-01" db="EMBL/GenBank/DDBJ databases">
        <title>Genome sequence of Oerskovia enterophila VJag, an agar and cellulose degrading bacterium.</title>
        <authorList>
            <person name="Poehlein A."/>
            <person name="Jag V."/>
            <person name="Bengelsdorf F."/>
            <person name="Duerre P."/>
            <person name="Daniel R."/>
        </authorList>
    </citation>
    <scope>NUCLEOTIDE SEQUENCE [LARGE SCALE GENOMIC DNA]</scope>
    <source>
        <strain evidence="2 3">VJag</strain>
    </source>
</reference>
<dbReference type="InterPro" id="IPR051082">
    <property type="entry name" value="Pentapeptide-BTB/POZ_domain"/>
</dbReference>
<evidence type="ECO:0000313" key="2">
    <source>
        <dbReference type="EMBL" id="KZM36398.1"/>
    </source>
</evidence>
<organism evidence="2 3">
    <name type="scientific">Oerskovia enterophila</name>
    <dbReference type="NCBI Taxonomy" id="43678"/>
    <lineage>
        <taxon>Bacteria</taxon>
        <taxon>Bacillati</taxon>
        <taxon>Actinomycetota</taxon>
        <taxon>Actinomycetes</taxon>
        <taxon>Micrococcales</taxon>
        <taxon>Cellulomonadaceae</taxon>
        <taxon>Oerskovia</taxon>
    </lineage>
</organism>
<dbReference type="EC" id="2.7.11.1" evidence="2"/>
<dbReference type="Proteomes" id="UP000076447">
    <property type="component" value="Unassembled WGS sequence"/>
</dbReference>
<evidence type="ECO:0000256" key="1">
    <source>
        <dbReference type="SAM" id="MobiDB-lite"/>
    </source>
</evidence>
<dbReference type="Gene3D" id="2.160.20.80">
    <property type="entry name" value="E3 ubiquitin-protein ligase SopA"/>
    <property type="match status" value="1"/>
</dbReference>
<dbReference type="InterPro" id="IPR001646">
    <property type="entry name" value="5peptide_repeat"/>
</dbReference>
<accession>A0A161YJA4</accession>
<keyword evidence="2" id="KW-0418">Kinase</keyword>
<dbReference type="PANTHER" id="PTHR14136:SF17">
    <property type="entry name" value="BTB_POZ DOMAIN-CONTAINING PROTEIN KCTD9"/>
    <property type="match status" value="1"/>
</dbReference>
<dbReference type="EMBL" id="LRIE01000052">
    <property type="protein sequence ID" value="KZM36398.1"/>
    <property type="molecule type" value="Genomic_DNA"/>
</dbReference>
<dbReference type="OrthoDB" id="154708at2"/>
<dbReference type="GO" id="GO:0004674">
    <property type="term" value="F:protein serine/threonine kinase activity"/>
    <property type="evidence" value="ECO:0007669"/>
    <property type="project" value="UniProtKB-EC"/>
</dbReference>
<dbReference type="PANTHER" id="PTHR14136">
    <property type="entry name" value="BTB_POZ DOMAIN-CONTAINING PROTEIN KCTD9"/>
    <property type="match status" value="1"/>
</dbReference>
<dbReference type="AlphaFoldDB" id="A0A161YJA4"/>
<proteinExistence type="predicted"/>
<name>A0A161YJA4_9CELL</name>
<dbReference type="RefSeq" id="WP_068707320.1">
    <property type="nucleotide sequence ID" value="NZ_LRIE01000052.1"/>
</dbReference>
<comment type="caution">
    <text evidence="2">The sequence shown here is derived from an EMBL/GenBank/DDBJ whole genome shotgun (WGS) entry which is preliminary data.</text>
</comment>
<evidence type="ECO:0000313" key="3">
    <source>
        <dbReference type="Proteomes" id="UP000076447"/>
    </source>
</evidence>
<feature type="region of interest" description="Disordered" evidence="1">
    <location>
        <begin position="277"/>
        <end position="296"/>
    </location>
</feature>
<keyword evidence="2" id="KW-0808">Transferase</keyword>
<dbReference type="Pfam" id="PF00805">
    <property type="entry name" value="Pentapeptide"/>
    <property type="match status" value="1"/>
</dbReference>